<evidence type="ECO:0000313" key="6">
    <source>
        <dbReference type="Proteomes" id="UP001233836"/>
    </source>
</evidence>
<organism evidence="5 6">
    <name type="scientific">Paenibacillus tundrae</name>
    <dbReference type="NCBI Taxonomy" id="528187"/>
    <lineage>
        <taxon>Bacteria</taxon>
        <taxon>Bacillati</taxon>
        <taxon>Bacillota</taxon>
        <taxon>Bacilli</taxon>
        <taxon>Bacillales</taxon>
        <taxon>Paenibacillaceae</taxon>
        <taxon>Paenibacillus</taxon>
    </lineage>
</organism>
<proteinExistence type="inferred from homology"/>
<keyword evidence="3" id="KW-0378">Hydrolase</keyword>
<reference evidence="5 6" key="1">
    <citation type="submission" date="2023-07" db="EMBL/GenBank/DDBJ databases">
        <title>Sorghum-associated microbial communities from plants grown in Nebraska, USA.</title>
        <authorList>
            <person name="Schachtman D."/>
        </authorList>
    </citation>
    <scope>NUCLEOTIDE SEQUENCE [LARGE SCALE GENOMIC DNA]</scope>
    <source>
        <strain evidence="5 6">DS1314</strain>
    </source>
</reference>
<sequence length="131" mass="14514">MSEGAFVIKNDDKLYMAFSGSGVGPNYSVGLLELSASDNPLNPNAWIKYNYPVMHSLSQPGEYGPGHNMFVQDKHGDWFNVYHACGIQGGHRHASMKPVHFRFDGSPTLDMRNEEDLSPDIKSVTLDVVVD</sequence>
<gene>
    <name evidence="5" type="ORF">J2T19_002790</name>
</gene>
<keyword evidence="2" id="KW-0732">Signal</keyword>
<dbReference type="EMBL" id="JAUSTI010000007">
    <property type="protein sequence ID" value="MDQ0171328.1"/>
    <property type="molecule type" value="Genomic_DNA"/>
</dbReference>
<dbReference type="PANTHER" id="PTHR43817">
    <property type="entry name" value="GLYCOSYL HYDROLASE"/>
    <property type="match status" value="1"/>
</dbReference>
<dbReference type="Proteomes" id="UP001233836">
    <property type="component" value="Unassembled WGS sequence"/>
</dbReference>
<evidence type="ECO:0000313" key="5">
    <source>
        <dbReference type="EMBL" id="MDQ0171328.1"/>
    </source>
</evidence>
<dbReference type="PANTHER" id="PTHR43817:SF1">
    <property type="entry name" value="HYDROLASE, FAMILY 43, PUTATIVE (AFU_ORTHOLOGUE AFUA_3G01660)-RELATED"/>
    <property type="match status" value="1"/>
</dbReference>
<protein>
    <submittedName>
        <fullName evidence="5">GH43 family beta-xylosidase</fullName>
    </submittedName>
</protein>
<accession>A0ABT9WDI1</accession>
<dbReference type="InterPro" id="IPR023296">
    <property type="entry name" value="Glyco_hydro_beta-prop_sf"/>
</dbReference>
<evidence type="ECO:0000256" key="2">
    <source>
        <dbReference type="ARBA" id="ARBA00022729"/>
    </source>
</evidence>
<evidence type="ECO:0000256" key="1">
    <source>
        <dbReference type="ARBA" id="ARBA00009865"/>
    </source>
</evidence>
<keyword evidence="4" id="KW-0326">Glycosidase</keyword>
<evidence type="ECO:0000256" key="3">
    <source>
        <dbReference type="ARBA" id="ARBA00022801"/>
    </source>
</evidence>
<dbReference type="RefSeq" id="WP_307216588.1">
    <property type="nucleotide sequence ID" value="NZ_JAUSTI010000007.1"/>
</dbReference>
<keyword evidence="6" id="KW-1185">Reference proteome</keyword>
<dbReference type="Gene3D" id="2.115.10.20">
    <property type="entry name" value="Glycosyl hydrolase domain, family 43"/>
    <property type="match status" value="1"/>
</dbReference>
<comment type="similarity">
    <text evidence="1">Belongs to the glycosyl hydrolase 43 family.</text>
</comment>
<dbReference type="InterPro" id="IPR006710">
    <property type="entry name" value="Glyco_hydro_43"/>
</dbReference>
<dbReference type="SUPFAM" id="SSF75005">
    <property type="entry name" value="Arabinanase/levansucrase/invertase"/>
    <property type="match status" value="1"/>
</dbReference>
<comment type="caution">
    <text evidence="5">The sequence shown here is derived from an EMBL/GenBank/DDBJ whole genome shotgun (WGS) entry which is preliminary data.</text>
</comment>
<name>A0ABT9WDI1_9BACL</name>
<dbReference type="Pfam" id="PF04616">
    <property type="entry name" value="Glyco_hydro_43"/>
    <property type="match status" value="1"/>
</dbReference>
<evidence type="ECO:0000256" key="4">
    <source>
        <dbReference type="ARBA" id="ARBA00023295"/>
    </source>
</evidence>